<dbReference type="GO" id="GO:0006281">
    <property type="term" value="P:DNA repair"/>
    <property type="evidence" value="ECO:0007669"/>
    <property type="project" value="InterPro"/>
</dbReference>
<dbReference type="InterPro" id="IPR050356">
    <property type="entry name" value="SulA_CellDiv_inhibitor"/>
</dbReference>
<dbReference type="PANTHER" id="PTHR35369">
    <property type="entry name" value="BLR3025 PROTEIN-RELATED"/>
    <property type="match status" value="1"/>
</dbReference>
<accession>A0A5C5VCE7</accession>
<dbReference type="InterPro" id="IPR043502">
    <property type="entry name" value="DNA/RNA_pol_sf"/>
</dbReference>
<comment type="caution">
    <text evidence="3">The sequence shown here is derived from an EMBL/GenBank/DDBJ whole genome shotgun (WGS) entry which is preliminary data.</text>
</comment>
<dbReference type="Pfam" id="PF00817">
    <property type="entry name" value="IMS"/>
    <property type="match status" value="1"/>
</dbReference>
<keyword evidence="1" id="KW-0227">DNA damage</keyword>
<dbReference type="EC" id="2.7.7.7" evidence="3"/>
<dbReference type="SUPFAM" id="SSF56672">
    <property type="entry name" value="DNA/RNA polymerases"/>
    <property type="match status" value="1"/>
</dbReference>
<proteinExistence type="predicted"/>
<dbReference type="Proteomes" id="UP000316714">
    <property type="component" value="Unassembled WGS sequence"/>
</dbReference>
<evidence type="ECO:0000313" key="4">
    <source>
        <dbReference type="Proteomes" id="UP000316714"/>
    </source>
</evidence>
<reference evidence="3 4" key="1">
    <citation type="submission" date="2019-02" db="EMBL/GenBank/DDBJ databases">
        <title>Deep-cultivation of Planctomycetes and their phenomic and genomic characterization uncovers novel biology.</title>
        <authorList>
            <person name="Wiegand S."/>
            <person name="Jogler M."/>
            <person name="Boedeker C."/>
            <person name="Pinto D."/>
            <person name="Vollmers J."/>
            <person name="Rivas-Marin E."/>
            <person name="Kohn T."/>
            <person name="Peeters S.H."/>
            <person name="Heuer A."/>
            <person name="Rast P."/>
            <person name="Oberbeckmann S."/>
            <person name="Bunk B."/>
            <person name="Jeske O."/>
            <person name="Meyerdierks A."/>
            <person name="Storesund J.E."/>
            <person name="Kallscheuer N."/>
            <person name="Luecker S."/>
            <person name="Lage O.M."/>
            <person name="Pohl T."/>
            <person name="Merkel B.J."/>
            <person name="Hornburger P."/>
            <person name="Mueller R.-W."/>
            <person name="Bruemmer F."/>
            <person name="Labrenz M."/>
            <person name="Spormann A.M."/>
            <person name="Op Den Camp H."/>
            <person name="Overmann J."/>
            <person name="Amann R."/>
            <person name="Jetten M.S.M."/>
            <person name="Mascher T."/>
            <person name="Medema M.H."/>
            <person name="Devos D.P."/>
            <person name="Kaster A.-K."/>
            <person name="Ovreas L."/>
            <person name="Rohde M."/>
            <person name="Galperin M.Y."/>
            <person name="Jogler C."/>
        </authorList>
    </citation>
    <scope>NUCLEOTIDE SEQUENCE [LARGE SCALE GENOMIC DNA]</scope>
    <source>
        <strain evidence="3 4">KOR34</strain>
    </source>
</reference>
<dbReference type="GO" id="GO:0003887">
    <property type="term" value="F:DNA-directed DNA polymerase activity"/>
    <property type="evidence" value="ECO:0007669"/>
    <property type="project" value="UniProtKB-EC"/>
</dbReference>
<dbReference type="PANTHER" id="PTHR35369:SF2">
    <property type="entry name" value="BLR3025 PROTEIN"/>
    <property type="match status" value="1"/>
</dbReference>
<dbReference type="OrthoDB" id="9788640at2"/>
<name>A0A5C5VCE7_9BACT</name>
<dbReference type="InterPro" id="IPR001126">
    <property type="entry name" value="UmuC"/>
</dbReference>
<evidence type="ECO:0000313" key="3">
    <source>
        <dbReference type="EMBL" id="TWT35285.1"/>
    </source>
</evidence>
<sequence>MASGQRILAAWLPDWPVQRLMLGQRSDGAPRQAVAVSAVLNRVERVTACCAEARRLGVTPGMRTAEAQAAVGPGKLMISPSDPGEDRLRLEQIAAAAERFSPVVALEDNESPAALLLDVTGMWPLWSGSAPAGEKRLADSVGEWLRQQGLENGIAIAATVGLALGAARFGGGRRPVVDDAESDEVAQRLPITALRLDEETVFKLRGFNLTSVGQLLALPRASLPSRFGPAVNRRLAQLLGQTAEPLTPVRPVVELQAEWRFESSVSNAEAISSVATLLFTRLEGELVASRLGAKHIVVTYLLDAPRGAEQSVGVELRVSRPTCSRRELLELFALRSEGLRFEHAVAEVRARVAESEPLQNRQRRLFEDDQTAAGFERDLLVNRLAARVGQTRVCRVGRRRSHDPLRAYRRLSAIDLPRVDFRLSPDAASQARRTPLLLKQGGRALRVEVDRDGEPRAIWLAEQQPVATVWGPERVETGWWRGEPLARDAYWVALPDGRRLWLLHDLRRDRWRLVGGLD</sequence>
<keyword evidence="4" id="KW-1185">Reference proteome</keyword>
<dbReference type="EMBL" id="SIHJ01000001">
    <property type="protein sequence ID" value="TWT35285.1"/>
    <property type="molecule type" value="Genomic_DNA"/>
</dbReference>
<dbReference type="RefSeq" id="WP_146561337.1">
    <property type="nucleotide sequence ID" value="NZ_SIHJ01000001.1"/>
</dbReference>
<dbReference type="CDD" id="cd03468">
    <property type="entry name" value="PolY_like"/>
    <property type="match status" value="1"/>
</dbReference>
<gene>
    <name evidence="3" type="primary">dinB_1</name>
    <name evidence="3" type="ORF">KOR34_01730</name>
</gene>
<evidence type="ECO:0000256" key="1">
    <source>
        <dbReference type="ARBA" id="ARBA00022763"/>
    </source>
</evidence>
<dbReference type="AlphaFoldDB" id="A0A5C5VCE7"/>
<protein>
    <submittedName>
        <fullName evidence="3">DNA polymerase IV</fullName>
        <ecNumber evidence="3">2.7.7.7</ecNumber>
    </submittedName>
</protein>
<keyword evidence="3" id="KW-0548">Nucleotidyltransferase</keyword>
<keyword evidence="3" id="KW-0808">Transferase</keyword>
<feature type="domain" description="UmuC" evidence="2">
    <location>
        <begin position="34"/>
        <end position="163"/>
    </location>
</feature>
<evidence type="ECO:0000259" key="2">
    <source>
        <dbReference type="Pfam" id="PF00817"/>
    </source>
</evidence>
<organism evidence="3 4">
    <name type="scientific">Posidoniimonas corsicana</name>
    <dbReference type="NCBI Taxonomy" id="1938618"/>
    <lineage>
        <taxon>Bacteria</taxon>
        <taxon>Pseudomonadati</taxon>
        <taxon>Planctomycetota</taxon>
        <taxon>Planctomycetia</taxon>
        <taxon>Pirellulales</taxon>
        <taxon>Lacipirellulaceae</taxon>
        <taxon>Posidoniimonas</taxon>
    </lineage>
</organism>